<accession>A0ABN8J1H2</accession>
<protein>
    <submittedName>
        <fullName evidence="2">Uncharacterized protein</fullName>
    </submittedName>
</protein>
<evidence type="ECO:0000313" key="3">
    <source>
        <dbReference type="Proteomes" id="UP000837857"/>
    </source>
</evidence>
<sequence>MTGVRCKGRCLPIVETSQIDRADLVTQFRRFDDRVTSRPPPPPLPHTHTHTPSTPPAPPPVTSTPRVSLGVTPRSRSQRISARRLVDACAIVLSTAVVP</sequence>
<gene>
    <name evidence="2" type="ORF">IPOD504_LOCUS14875</name>
</gene>
<dbReference type="EMBL" id="OW152818">
    <property type="protein sequence ID" value="CAH2070851.1"/>
    <property type="molecule type" value="Genomic_DNA"/>
</dbReference>
<proteinExistence type="predicted"/>
<organism evidence="2 3">
    <name type="scientific">Iphiclides podalirius</name>
    <name type="common">scarce swallowtail</name>
    <dbReference type="NCBI Taxonomy" id="110791"/>
    <lineage>
        <taxon>Eukaryota</taxon>
        <taxon>Metazoa</taxon>
        <taxon>Ecdysozoa</taxon>
        <taxon>Arthropoda</taxon>
        <taxon>Hexapoda</taxon>
        <taxon>Insecta</taxon>
        <taxon>Pterygota</taxon>
        <taxon>Neoptera</taxon>
        <taxon>Endopterygota</taxon>
        <taxon>Lepidoptera</taxon>
        <taxon>Glossata</taxon>
        <taxon>Ditrysia</taxon>
        <taxon>Papilionoidea</taxon>
        <taxon>Papilionidae</taxon>
        <taxon>Papilioninae</taxon>
        <taxon>Iphiclides</taxon>
    </lineage>
</organism>
<evidence type="ECO:0000256" key="1">
    <source>
        <dbReference type="SAM" id="MobiDB-lite"/>
    </source>
</evidence>
<reference evidence="2" key="1">
    <citation type="submission" date="2022-03" db="EMBL/GenBank/DDBJ databases">
        <authorList>
            <person name="Martin H S."/>
        </authorList>
    </citation>
    <scope>NUCLEOTIDE SEQUENCE</scope>
</reference>
<dbReference type="Proteomes" id="UP000837857">
    <property type="component" value="Chromosome 6"/>
</dbReference>
<feature type="non-terminal residue" evidence="2">
    <location>
        <position position="99"/>
    </location>
</feature>
<keyword evidence="3" id="KW-1185">Reference proteome</keyword>
<evidence type="ECO:0000313" key="2">
    <source>
        <dbReference type="EMBL" id="CAH2070851.1"/>
    </source>
</evidence>
<feature type="region of interest" description="Disordered" evidence="1">
    <location>
        <begin position="32"/>
        <end position="79"/>
    </location>
</feature>
<name>A0ABN8J1H2_9NEOP</name>
<feature type="compositionally biased region" description="Pro residues" evidence="1">
    <location>
        <begin position="53"/>
        <end position="62"/>
    </location>
</feature>